<dbReference type="EMBL" id="LFWA01000002">
    <property type="protein sequence ID" value="KTW32297.1"/>
    <property type="molecule type" value="Genomic_DNA"/>
</dbReference>
<dbReference type="InterPro" id="IPR058033">
    <property type="entry name" value="ARM_TBCD_2nd"/>
</dbReference>
<dbReference type="PANTHER" id="PTHR12658">
    <property type="entry name" value="BETA-TUBULIN COFACTOR D"/>
    <property type="match status" value="1"/>
</dbReference>
<dbReference type="InterPro" id="IPR033162">
    <property type="entry name" value="TBCD"/>
</dbReference>
<evidence type="ECO:0000256" key="1">
    <source>
        <dbReference type="ARBA" id="ARBA00023186"/>
    </source>
</evidence>
<dbReference type="GO" id="GO:0005096">
    <property type="term" value="F:GTPase activator activity"/>
    <property type="evidence" value="ECO:0007669"/>
    <property type="project" value="InterPro"/>
</dbReference>
<evidence type="ECO:0000313" key="5">
    <source>
        <dbReference type="Proteomes" id="UP000053447"/>
    </source>
</evidence>
<dbReference type="Pfam" id="PF25767">
    <property type="entry name" value="ARM_TBCD_2nd"/>
    <property type="match status" value="1"/>
</dbReference>
<feature type="domain" description="Tubulin-folding cofactor D C-terminal" evidence="2">
    <location>
        <begin position="863"/>
        <end position="1049"/>
    </location>
</feature>
<accession>A0A0W4ZVA7</accession>
<sequence length="1144" mass="132710">MDTNNDTDIEVLKNGPKIIKEFKEKLLNFLTSFSEINLNVEKLVYPLEIFQEQPELLDPELEDFIYPVIKIIIKEIKNNTTQSFVFVNKLCYILYTYCKIIGYKIVSKYPFTITIYFKNLVNFFFNDFHLLEPVLHYLQNIPPNDTELWVTRYIFLLWLSLLSMTPFDLSAIDSNLSQNITIVDSLLFISKQYLSVSGKERDAASILVSRLVTRNDTYKSHLPSFILWIRNKWILETTSIFMKIGLLSSLCNIFKFKDRAFLLTIANNVFSLLELIMQNEHSNDKIRHLITKLLQRVCLCFLKPYKASWIHKTEEKILVENLSIKNSDIEKSSEFVEEVIVHSSVEKSLYFLLENISDASTIVRYSSAKGISRIISYMSKSHANEVISAVISLIRNLDGSYSIEASSDIIWHGTTIAIAEFCKRGLLLPHRLKEILPILLKALIFEQRRGTQYLGSNVRDAACYISWSIFRRYSITDVTHLFPFLAESLLTVALFDKETNIRRAASSAYQEGVGRYGESIFPHGIEIIKEMNFYALGTKKNSYLNVSFYLFKYKEYQNLIVSYLIEKMSIHYDKEIRNLTACVLGKMTEIKPSIISKNLPTLLMNFKKKDIIMQHGILGVLAKILPKIQFQEFSFDIVQELELICEEKLPKNSLHTYPDICESICLYIAEISNTKYAKEIYLSDWIDYIKYSLNIEVDSIQYQASRAISSIAKKNDIHPQLNNFILYIKSNFDKSDTLVNGLVSALGEIEYFEKYQDTLECFISVLIEITPLSDTVFRKNSIKTLGKILHSSKKYLSLSLFDFRYLYLDKLIQLFLNGLNDYSTNLTGDVGSWVRKESMISIFHILEIAFNYNDYFLTDTIFHSIIGSLLKQTVEKLDSIREIAGVQLTNIVSLCRNKKISYLSESIEFIEDVLKKIHNWKVLEDIIPNIIQLLCIKRYQDYILIGLINSIRGNESLVKQIEKHVIFYLSKLPIKEDDKGSLKLLDIGNCLLKLCISNVNNNHFMICFMEFCNILFETLIFEYLVGKFDFKLFFDCIRKSSYKSKSIQKISLSIKIYTGISKLSTDVASKSLYELLLLLQHSYPVIRTQAAEGLYMVFTEKDSYISNENLYSKIIDILIKTNWEKSIEENKEYIEILRNIILNS</sequence>
<dbReference type="InterPro" id="IPR022577">
    <property type="entry name" value="TBCD_C"/>
</dbReference>
<dbReference type="GO" id="GO:0007021">
    <property type="term" value="P:tubulin complex assembly"/>
    <property type="evidence" value="ECO:0007669"/>
    <property type="project" value="InterPro"/>
</dbReference>
<dbReference type="AlphaFoldDB" id="A0A0W4ZVA7"/>
<dbReference type="GO" id="GO:0007023">
    <property type="term" value="P:post-chaperonin tubulin folding pathway"/>
    <property type="evidence" value="ECO:0007669"/>
    <property type="project" value="InterPro"/>
</dbReference>
<dbReference type="SUPFAM" id="SSF48371">
    <property type="entry name" value="ARM repeat"/>
    <property type="match status" value="1"/>
</dbReference>
<dbReference type="Proteomes" id="UP000053447">
    <property type="component" value="Unassembled WGS sequence"/>
</dbReference>
<dbReference type="InterPro" id="IPR011989">
    <property type="entry name" value="ARM-like"/>
</dbReference>
<evidence type="ECO:0000313" key="4">
    <source>
        <dbReference type="EMBL" id="KTW32297.1"/>
    </source>
</evidence>
<proteinExistence type="predicted"/>
<organism evidence="4 5">
    <name type="scientific">Pneumocystis jirovecii (strain RU7)</name>
    <name type="common">Human pneumocystis pneumonia agent</name>
    <dbReference type="NCBI Taxonomy" id="1408657"/>
    <lineage>
        <taxon>Eukaryota</taxon>
        <taxon>Fungi</taxon>
        <taxon>Dikarya</taxon>
        <taxon>Ascomycota</taxon>
        <taxon>Taphrinomycotina</taxon>
        <taxon>Pneumocystomycetes</taxon>
        <taxon>Pneumocystaceae</taxon>
        <taxon>Pneumocystis</taxon>
    </lineage>
</organism>
<dbReference type="GeneID" id="28938910"/>
<keyword evidence="1" id="KW-0143">Chaperone</keyword>
<dbReference type="GO" id="GO:0048487">
    <property type="term" value="F:beta-tubulin binding"/>
    <property type="evidence" value="ECO:0007669"/>
    <property type="project" value="InterPro"/>
</dbReference>
<comment type="caution">
    <text evidence="4">The sequence shown here is derived from an EMBL/GenBank/DDBJ whole genome shotgun (WGS) entry which is preliminary data.</text>
</comment>
<dbReference type="OrthoDB" id="10253476at2759"/>
<reference evidence="5" key="1">
    <citation type="journal article" date="2016" name="Nat. Commun.">
        <title>Genome analysis of three Pneumocystis species reveals adaptation mechanisms to life exclusively in mammalian hosts.</title>
        <authorList>
            <person name="Ma L."/>
            <person name="Chen Z."/>
            <person name="Huang D.W."/>
            <person name="Kutty G."/>
            <person name="Ishihara M."/>
            <person name="Wang H."/>
            <person name="Abouelleil A."/>
            <person name="Bishop L."/>
            <person name="Davey E."/>
            <person name="Deng R."/>
            <person name="Deng X."/>
            <person name="Fan L."/>
            <person name="Fantoni G."/>
            <person name="Fitzgerald M."/>
            <person name="Gogineni E."/>
            <person name="Goldberg J.M."/>
            <person name="Handley G."/>
            <person name="Hu X."/>
            <person name="Huber C."/>
            <person name="Jiao X."/>
            <person name="Jones K."/>
            <person name="Levin J.Z."/>
            <person name="Liu Y."/>
            <person name="Macdonald P."/>
            <person name="Melnikov A."/>
            <person name="Raley C."/>
            <person name="Sassi M."/>
            <person name="Sherman B.T."/>
            <person name="Song X."/>
            <person name="Sykes S."/>
            <person name="Tran B."/>
            <person name="Walsh L."/>
            <person name="Xia Y."/>
            <person name="Yang J."/>
            <person name="Young S."/>
            <person name="Zeng Q."/>
            <person name="Zheng X."/>
            <person name="Stephens R."/>
            <person name="Nusbaum C."/>
            <person name="Birren B.W."/>
            <person name="Azadi P."/>
            <person name="Lempicki R.A."/>
            <person name="Cuomo C.A."/>
            <person name="Kovacs J.A."/>
        </authorList>
    </citation>
    <scope>NUCLEOTIDE SEQUENCE [LARGE SCALE GENOMIC DNA]</scope>
    <source>
        <strain evidence="5">RU7</strain>
    </source>
</reference>
<dbReference type="RefSeq" id="XP_018230989.1">
    <property type="nucleotide sequence ID" value="XM_018372655.1"/>
</dbReference>
<dbReference type="STRING" id="1408657.A0A0W4ZVA7"/>
<dbReference type="Pfam" id="PF23579">
    <property type="entry name" value="ARM_TBCD"/>
    <property type="match status" value="1"/>
</dbReference>
<protein>
    <submittedName>
        <fullName evidence="4">Uncharacterized protein</fullName>
    </submittedName>
</protein>
<dbReference type="Pfam" id="PF12612">
    <property type="entry name" value="TFCD_C"/>
    <property type="match status" value="1"/>
</dbReference>
<dbReference type="InterPro" id="IPR016024">
    <property type="entry name" value="ARM-type_fold"/>
</dbReference>
<dbReference type="Gene3D" id="1.25.10.10">
    <property type="entry name" value="Leucine-rich Repeat Variant"/>
    <property type="match status" value="2"/>
</dbReference>
<dbReference type="GO" id="GO:0000226">
    <property type="term" value="P:microtubule cytoskeleton organization"/>
    <property type="evidence" value="ECO:0007669"/>
    <property type="project" value="TreeGrafter"/>
</dbReference>
<evidence type="ECO:0000259" key="3">
    <source>
        <dbReference type="Pfam" id="PF25767"/>
    </source>
</evidence>
<dbReference type="VEuPathDB" id="FungiDB:T551_00388"/>
<dbReference type="PANTHER" id="PTHR12658:SF0">
    <property type="entry name" value="TUBULIN-SPECIFIC CHAPERONE D"/>
    <property type="match status" value="1"/>
</dbReference>
<name>A0A0W4ZVA7_PNEJ7</name>
<keyword evidence="5" id="KW-1185">Reference proteome</keyword>
<feature type="domain" description="Tubulin-folding cofactor D ARM repeats" evidence="3">
    <location>
        <begin position="286"/>
        <end position="525"/>
    </location>
</feature>
<gene>
    <name evidence="4" type="ORF">T551_00388</name>
</gene>
<evidence type="ECO:0000259" key="2">
    <source>
        <dbReference type="Pfam" id="PF12612"/>
    </source>
</evidence>